<sequence length="118" mass="14176">MFEIAHENGFKKIAFGHTRDDAVVTFIMNIFYHGEVSTLKPIQDFFDGEIIMLRPMYYVREAEIENFLRREGIEYTENPCPYKNQTRRFRIKEMIESFPDGMNNVYKAMFNIKKEYLP</sequence>
<reference evidence="2" key="1">
    <citation type="journal article" date="2020" name="mSystems">
        <title>Genome- and Community-Level Interaction Insights into Carbon Utilization and Element Cycling Functions of Hydrothermarchaeota in Hydrothermal Sediment.</title>
        <authorList>
            <person name="Zhou Z."/>
            <person name="Liu Y."/>
            <person name="Xu W."/>
            <person name="Pan J."/>
            <person name="Luo Z.H."/>
            <person name="Li M."/>
        </authorList>
    </citation>
    <scope>NUCLEOTIDE SEQUENCE [LARGE SCALE GENOMIC DNA]</scope>
    <source>
        <strain evidence="2">HyVt-102</strain>
    </source>
</reference>
<dbReference type="Pfam" id="PF01171">
    <property type="entry name" value="ATP_bind_3"/>
    <property type="match status" value="1"/>
</dbReference>
<dbReference type="SUPFAM" id="SSF52402">
    <property type="entry name" value="Adenine nucleotide alpha hydrolases-like"/>
    <property type="match status" value="1"/>
</dbReference>
<dbReference type="Gene3D" id="3.40.50.620">
    <property type="entry name" value="HUPs"/>
    <property type="match status" value="1"/>
</dbReference>
<comment type="caution">
    <text evidence="2">The sequence shown here is derived from an EMBL/GenBank/DDBJ whole genome shotgun (WGS) entry which is preliminary data.</text>
</comment>
<dbReference type="PANTHER" id="PTHR43686:SF1">
    <property type="entry name" value="AMINOTRAN_5 DOMAIN-CONTAINING PROTEIN"/>
    <property type="match status" value="1"/>
</dbReference>
<dbReference type="InterPro" id="IPR011063">
    <property type="entry name" value="TilS/TtcA_N"/>
</dbReference>
<organism evidence="2">
    <name type="scientific">candidate division WOR-3 bacterium</name>
    <dbReference type="NCBI Taxonomy" id="2052148"/>
    <lineage>
        <taxon>Bacteria</taxon>
        <taxon>Bacteria division WOR-3</taxon>
    </lineage>
</organism>
<proteinExistence type="predicted"/>
<dbReference type="EMBL" id="DQWE01000322">
    <property type="protein sequence ID" value="HDI83482.1"/>
    <property type="molecule type" value="Genomic_DNA"/>
</dbReference>
<name>A0A7C0ZFL1_UNCW3</name>
<protein>
    <recommendedName>
        <fullName evidence="1">tRNA(Ile)-lysidine/2-thiocytidine synthase N-terminal domain-containing protein</fullName>
    </recommendedName>
</protein>
<evidence type="ECO:0000259" key="1">
    <source>
        <dbReference type="Pfam" id="PF01171"/>
    </source>
</evidence>
<dbReference type="Proteomes" id="UP000885847">
    <property type="component" value="Unassembled WGS sequence"/>
</dbReference>
<dbReference type="InterPro" id="IPR014729">
    <property type="entry name" value="Rossmann-like_a/b/a_fold"/>
</dbReference>
<accession>A0A7C0ZFL1</accession>
<dbReference type="AlphaFoldDB" id="A0A7C0ZFL1"/>
<evidence type="ECO:0000313" key="2">
    <source>
        <dbReference type="EMBL" id="HDI83482.1"/>
    </source>
</evidence>
<dbReference type="PANTHER" id="PTHR43686">
    <property type="entry name" value="SULFURTRANSFERASE-RELATED"/>
    <property type="match status" value="1"/>
</dbReference>
<gene>
    <name evidence="2" type="ORF">ENF18_06805</name>
</gene>
<feature type="domain" description="tRNA(Ile)-lysidine/2-thiocytidine synthase N-terminal" evidence="1">
    <location>
        <begin position="3"/>
        <end position="92"/>
    </location>
</feature>